<keyword evidence="6" id="KW-1185">Reference proteome</keyword>
<dbReference type="InterPro" id="IPR047187">
    <property type="entry name" value="SF1_C_Upf1"/>
</dbReference>
<dbReference type="RefSeq" id="XP_004993859.1">
    <property type="nucleotide sequence ID" value="XM_004993802.1"/>
</dbReference>
<feature type="region of interest" description="Disordered" evidence="2">
    <location>
        <begin position="1"/>
        <end position="67"/>
    </location>
</feature>
<dbReference type="InterPro" id="IPR013083">
    <property type="entry name" value="Znf_RING/FYVE/PHD"/>
</dbReference>
<organism evidence="6">
    <name type="scientific">Salpingoeca rosetta (strain ATCC 50818 / BSB-021)</name>
    <dbReference type="NCBI Taxonomy" id="946362"/>
    <lineage>
        <taxon>Eukaryota</taxon>
        <taxon>Choanoflagellata</taxon>
        <taxon>Craspedida</taxon>
        <taxon>Salpingoecidae</taxon>
        <taxon>Salpingoeca</taxon>
    </lineage>
</organism>
<dbReference type="PANTHER" id="PTHR10887:SF341">
    <property type="entry name" value="NFX1-TYPE ZINC FINGER-CONTAINING PROTEIN 1"/>
    <property type="match status" value="1"/>
</dbReference>
<reference evidence="5" key="1">
    <citation type="submission" date="2009-08" db="EMBL/GenBank/DDBJ databases">
        <title>Annotation of Salpingoeca rosetta.</title>
        <authorList>
            <consortium name="The Broad Institute Genome Sequencing Platform"/>
            <person name="Russ C."/>
            <person name="Cuomo C."/>
            <person name="Burger G."/>
            <person name="Gray M.W."/>
            <person name="Holland P.W.H."/>
            <person name="King N."/>
            <person name="Lang F.B.F."/>
            <person name="Roger A.J."/>
            <person name="Ruiz-Trillo I."/>
            <person name="Young S.K."/>
            <person name="Zeng Q."/>
            <person name="Gargeya S."/>
            <person name="Alvarado L."/>
            <person name="Berlin A."/>
            <person name="Chapman S.B."/>
            <person name="Chen Z."/>
            <person name="Freedman E."/>
            <person name="Gellesch M."/>
            <person name="Goldberg J."/>
            <person name="Griggs A."/>
            <person name="Gujja S."/>
            <person name="Heilman E."/>
            <person name="Heiman D."/>
            <person name="Howarth C."/>
            <person name="Mehta T."/>
            <person name="Neiman D."/>
            <person name="Pearson M."/>
            <person name="Roberts A."/>
            <person name="Saif S."/>
            <person name="Shea T."/>
            <person name="Shenoy N."/>
            <person name="Sisk P."/>
            <person name="Stolte C."/>
            <person name="Sykes S."/>
            <person name="White J."/>
            <person name="Yandava C."/>
            <person name="Haas B."/>
            <person name="Nusbaum C."/>
            <person name="Birren B."/>
        </authorList>
    </citation>
    <scope>NUCLEOTIDE SEQUENCE [LARGE SCALE GENOMIC DNA]</scope>
    <source>
        <strain evidence="5">ATCC 50818</strain>
    </source>
</reference>
<dbReference type="KEGG" id="sre:PTSG_05285"/>
<dbReference type="eggNOG" id="KOG1807">
    <property type="taxonomic scope" value="Eukaryota"/>
</dbReference>
<feature type="domain" description="DNA2/NAM7 helicase helicase" evidence="3">
    <location>
        <begin position="506"/>
        <end position="843"/>
    </location>
</feature>
<keyword evidence="1" id="KW-0175">Coiled coil</keyword>
<dbReference type="CDD" id="cd20336">
    <property type="entry name" value="Rcat_RBR"/>
    <property type="match status" value="1"/>
</dbReference>
<feature type="coiled-coil region" evidence="1">
    <location>
        <begin position="1276"/>
        <end position="1443"/>
    </location>
</feature>
<dbReference type="InterPro" id="IPR041677">
    <property type="entry name" value="DNA2/NAM7_AAA_11"/>
</dbReference>
<dbReference type="GO" id="GO:0031380">
    <property type="term" value="C:nuclear RNA-directed RNA polymerase complex"/>
    <property type="evidence" value="ECO:0007669"/>
    <property type="project" value="TreeGrafter"/>
</dbReference>
<dbReference type="InterPro" id="IPR041679">
    <property type="entry name" value="DNA2/NAM7-like_C"/>
</dbReference>
<dbReference type="GeneID" id="16074438"/>
<dbReference type="Gene3D" id="1.20.120.1750">
    <property type="match status" value="1"/>
</dbReference>
<dbReference type="CDD" id="cd18808">
    <property type="entry name" value="SF1_C_Upf1"/>
    <property type="match status" value="1"/>
</dbReference>
<dbReference type="Gene3D" id="3.30.40.10">
    <property type="entry name" value="Zinc/RING finger domain, C3HC4 (zinc finger)"/>
    <property type="match status" value="1"/>
</dbReference>
<dbReference type="CDD" id="cd06503">
    <property type="entry name" value="ATP-synt_Fo_b"/>
    <property type="match status" value="1"/>
</dbReference>
<feature type="compositionally biased region" description="Basic and acidic residues" evidence="2">
    <location>
        <begin position="58"/>
        <end position="67"/>
    </location>
</feature>
<dbReference type="InterPro" id="IPR045055">
    <property type="entry name" value="DNA2/NAM7-like"/>
</dbReference>
<feature type="region of interest" description="Disordered" evidence="2">
    <location>
        <begin position="1009"/>
        <end position="1070"/>
    </location>
</feature>
<feature type="compositionally biased region" description="Basic residues" evidence="2">
    <location>
        <begin position="20"/>
        <end position="30"/>
    </location>
</feature>
<feature type="compositionally biased region" description="Basic and acidic residues" evidence="2">
    <location>
        <begin position="1056"/>
        <end position="1069"/>
    </location>
</feature>
<accession>F2UA02</accession>
<dbReference type="Proteomes" id="UP000007799">
    <property type="component" value="Unassembled WGS sequence"/>
</dbReference>
<feature type="domain" description="DNA2/NAM7 helicase-like C-terminal" evidence="4">
    <location>
        <begin position="1069"/>
        <end position="1132"/>
    </location>
</feature>
<dbReference type="GO" id="GO:0004386">
    <property type="term" value="F:helicase activity"/>
    <property type="evidence" value="ECO:0007669"/>
    <property type="project" value="InterPro"/>
</dbReference>
<feature type="region of interest" description="Disordered" evidence="2">
    <location>
        <begin position="1784"/>
        <end position="1803"/>
    </location>
</feature>
<evidence type="ECO:0000256" key="2">
    <source>
        <dbReference type="SAM" id="MobiDB-lite"/>
    </source>
</evidence>
<dbReference type="SUPFAM" id="SSF52540">
    <property type="entry name" value="P-loop containing nucleoside triphosphate hydrolases"/>
    <property type="match status" value="2"/>
</dbReference>
<feature type="compositionally biased region" description="Gly residues" evidence="2">
    <location>
        <begin position="1"/>
        <end position="13"/>
    </location>
</feature>
<gene>
    <name evidence="5" type="ORF">PTSG_05285</name>
</gene>
<protein>
    <submittedName>
        <fullName evidence="5">Uncharacterized protein</fullName>
    </submittedName>
</protein>
<dbReference type="CDD" id="cd17936">
    <property type="entry name" value="EEXXEc_NFX1"/>
    <property type="match status" value="1"/>
</dbReference>
<dbReference type="OrthoDB" id="46073at2759"/>
<dbReference type="Pfam" id="PF13087">
    <property type="entry name" value="AAA_12"/>
    <property type="match status" value="2"/>
</dbReference>
<proteinExistence type="predicted"/>
<evidence type="ECO:0000313" key="5">
    <source>
        <dbReference type="EMBL" id="EGD73577.1"/>
    </source>
</evidence>
<dbReference type="Pfam" id="PF13086">
    <property type="entry name" value="AAA_11"/>
    <property type="match status" value="1"/>
</dbReference>
<dbReference type="Gene3D" id="3.40.50.300">
    <property type="entry name" value="P-loop containing nucleotide triphosphate hydrolases"/>
    <property type="match status" value="2"/>
</dbReference>
<dbReference type="EMBL" id="GL832966">
    <property type="protein sequence ID" value="EGD73577.1"/>
    <property type="molecule type" value="Genomic_DNA"/>
</dbReference>
<dbReference type="FunCoup" id="F2UA02">
    <property type="interactions" value="564"/>
</dbReference>
<dbReference type="PANTHER" id="PTHR10887">
    <property type="entry name" value="DNA2/NAM7 HELICASE FAMILY"/>
    <property type="match status" value="1"/>
</dbReference>
<feature type="domain" description="DNA2/NAM7 helicase-like C-terminal" evidence="4">
    <location>
        <begin position="858"/>
        <end position="986"/>
    </location>
</feature>
<evidence type="ECO:0000256" key="1">
    <source>
        <dbReference type="SAM" id="Coils"/>
    </source>
</evidence>
<feature type="compositionally biased region" description="Basic residues" evidence="2">
    <location>
        <begin position="43"/>
        <end position="57"/>
    </location>
</feature>
<dbReference type="GO" id="GO:0031048">
    <property type="term" value="P:regulatory ncRNA-mediated heterochromatin formation"/>
    <property type="evidence" value="ECO:0007669"/>
    <property type="project" value="TreeGrafter"/>
</dbReference>
<sequence length="1817" mass="206748">MSFRQRGGGGDGSRPGSAQHHPRGRGRGRGGSRGGRGGERGRGGGRGRGRGGSGRRNRREDDPRRRYFDAIKKKDGSATIKSHRDCERFLENVREHNDRIHLMYSLESTDMLNRLTLFLGPTNNVNAYLRQYLIPALEIFAEGDCDLPSMQNQRDTIFLALMEAPNLFPHFTKYLKLGAAPDTHVSFLGWFLTELAGAARRNNKRDEILERQDLKDLVDTLCAREVPFAEVLRGHLATNGNGNGNGNNALPPDQLHLAAFDPDSDALVPFRDISVTPTVNDIGQAPPAHLPRPPFTDSLEAVLNGQFRLLREALLGPIRERLQDAAVTRASGKEAFRTLFKVGPVGANAKYGAEMTFTFELHHNHPYHKRKKSDKAMFWERTSLLKRGSLVLLLQNGEPAMLAEVMQRDPKTLLNDQTVGLRMLEPGHLDDVIKQRTTRYHGYTMVMVAPNFFAFRPILQRLQDLHQLPFKEELLGGQPPEGERAPEYWRDDVQVEAAALAEELTLNPSQREALMHGMSNRVALIQGPPGTGKTFIGVALAKLLVRTCRQRILLCCYTNHALDQFLMELIEHVTKNVVRIGGHCKEEALEPYRLEMGKSDWTRDQASRYHELKDERTQLEKDVQRLDNALKMKMGVKWWSTLRRHLEDEHPDMCTSLSLPPHAAEPLLRQQQQQHRRRNRHEAEGDGFQVVGKDGKAVGLEYLFERWYEGKDAGVFAQYRAGDPLWALSKKERRAKFGEWEEEIRAPQREELARKLRRIRTITAEIDALRACGQEKKLANADVIACTTWGAAQNAMLLQRVRMPVVMAEEAGEVLEAHILTALPRDCKHLILIGDHKQLRPKVDHYPLTRESGKGFDLNVSMFERLADTLPVAKLQVQHRMRPEFSRLVREVFYPGVLGDHHSVEGREHIRGLQGDLVFINHKELEAAAQAKMVQHQSHSNPYEVGMVRATVRYLIQQQYDPSEIVVLTPYLGQLLELRTALADVTHNVGVAIDDRDIADARQAGADLDTSVRHEHVHRAATAGKKGAKDKAGDDRQQQQRKNGDAGGGGGGGADDDGKGNDDVGDLKKQKQAKAKAVRVATIDNYQGEESNIIILSLVRSNKQGSIGFLKEKERVNVMLSRAKLGMIIIGNLDTFYFAKAEKGRDMWQKLIDIVPAGCITAGLPVCCQQHAEVRNVLRTPQDFDLHARDGGCERQCVSVLACGHPCPLKCHSGSHDHIRCTHEEFVKCHSEKHVLQVKCYQLRAVEEMRKPLETQQRRVSTSDTPSLYCSFCVREGNLKRSLERAKEQRQKQEIDNRVKMKLMYEEIMVEHERQLAELEQTRHTRDYEAERRQKENEMLESVKQIRRQMQQETAEAEEQLLKATQDMNAKLKDLEEQAQRKRVQLTGEMTKRLQQLRQEEERARTVADERARDEQRRLQEQLRAEQQRIRGLEATLAAQGEQHRQEVEERRAQVLLEARRRQQHLQNLIRTNRARTNAELRQVEAAKKQLAEEEFECCICFDVKQRVDGITCKRNPHFMCDECFDGYVHSIATHEERLANGPEVRCPGIDCDSPAFTFREVAQHVGEETSEQLFKLIRELAEKDANADSRRRIEEEVERRLKQTQQERKKEEARKHITGEILTLRCPRCKTAFVDFDGCFALTCNNCKCGFCAWCLRDCGTNAHQCAARCGTRHGGRGYHGTEQQFNDHHRKRRQRLLDEYMATLEPEVREAVTVACEKDARDLGLVISSRPRRRSPSPPPAAAVARARADGVGGDRRVAQRGRDGLAARLRRQPLVGARRHDPFGLVNNVHGDDDDDDDDDDHVIARQLEQMQFW</sequence>
<evidence type="ECO:0000313" key="6">
    <source>
        <dbReference type="Proteomes" id="UP000007799"/>
    </source>
</evidence>
<evidence type="ECO:0000259" key="3">
    <source>
        <dbReference type="Pfam" id="PF13086"/>
    </source>
</evidence>
<name>F2UA02_SALR5</name>
<feature type="coiled-coil region" evidence="1">
    <location>
        <begin position="1588"/>
        <end position="1615"/>
    </location>
</feature>
<dbReference type="InterPro" id="IPR027417">
    <property type="entry name" value="P-loop_NTPase"/>
</dbReference>
<feature type="compositionally biased region" description="Basic and acidic residues" evidence="2">
    <location>
        <begin position="1027"/>
        <end position="1044"/>
    </location>
</feature>
<dbReference type="STRING" id="946362.F2UA02"/>
<dbReference type="InParanoid" id="F2UA02"/>
<dbReference type="CDD" id="cd06008">
    <property type="entry name" value="NF-X1-zinc-finger"/>
    <property type="match status" value="1"/>
</dbReference>
<evidence type="ECO:0000259" key="4">
    <source>
        <dbReference type="Pfam" id="PF13087"/>
    </source>
</evidence>